<dbReference type="AlphaFoldDB" id="A0AAD7A0X2"/>
<reference evidence="6" key="1">
    <citation type="submission" date="2023-03" db="EMBL/GenBank/DDBJ databases">
        <title>Massive genome expansion in bonnet fungi (Mycena s.s.) driven by repeated elements and novel gene families across ecological guilds.</title>
        <authorList>
            <consortium name="Lawrence Berkeley National Laboratory"/>
            <person name="Harder C.B."/>
            <person name="Miyauchi S."/>
            <person name="Viragh M."/>
            <person name="Kuo A."/>
            <person name="Thoen E."/>
            <person name="Andreopoulos B."/>
            <person name="Lu D."/>
            <person name="Skrede I."/>
            <person name="Drula E."/>
            <person name="Henrissat B."/>
            <person name="Morin E."/>
            <person name="Kohler A."/>
            <person name="Barry K."/>
            <person name="LaButti K."/>
            <person name="Morin E."/>
            <person name="Salamov A."/>
            <person name="Lipzen A."/>
            <person name="Mereny Z."/>
            <person name="Hegedus B."/>
            <person name="Baldrian P."/>
            <person name="Stursova M."/>
            <person name="Weitz H."/>
            <person name="Taylor A."/>
            <person name="Grigoriev I.V."/>
            <person name="Nagy L.G."/>
            <person name="Martin F."/>
            <person name="Kauserud H."/>
        </authorList>
    </citation>
    <scope>NUCLEOTIDE SEQUENCE</scope>
    <source>
        <strain evidence="6">CBHHK002</strain>
    </source>
</reference>
<keyword evidence="3" id="KW-0949">S-adenosyl-L-methionine</keyword>
<dbReference type="Pfam" id="PF00891">
    <property type="entry name" value="Methyltransf_2"/>
    <property type="match status" value="1"/>
</dbReference>
<protein>
    <submittedName>
        <fullName evidence="6">S-adenosyl-L-methionine-dependent methyltransferase</fullName>
    </submittedName>
</protein>
<dbReference type="GO" id="GO:0032259">
    <property type="term" value="P:methylation"/>
    <property type="evidence" value="ECO:0007669"/>
    <property type="project" value="UniProtKB-KW"/>
</dbReference>
<evidence type="ECO:0000259" key="4">
    <source>
        <dbReference type="Pfam" id="PF00891"/>
    </source>
</evidence>
<evidence type="ECO:0000259" key="5">
    <source>
        <dbReference type="Pfam" id="PF08100"/>
    </source>
</evidence>
<organism evidence="6 7">
    <name type="scientific">Mycena albidolilacea</name>
    <dbReference type="NCBI Taxonomy" id="1033008"/>
    <lineage>
        <taxon>Eukaryota</taxon>
        <taxon>Fungi</taxon>
        <taxon>Dikarya</taxon>
        <taxon>Basidiomycota</taxon>
        <taxon>Agaricomycotina</taxon>
        <taxon>Agaricomycetes</taxon>
        <taxon>Agaricomycetidae</taxon>
        <taxon>Agaricales</taxon>
        <taxon>Marasmiineae</taxon>
        <taxon>Mycenaceae</taxon>
        <taxon>Mycena</taxon>
    </lineage>
</organism>
<keyword evidence="7" id="KW-1185">Reference proteome</keyword>
<dbReference type="Proteomes" id="UP001218218">
    <property type="component" value="Unassembled WGS sequence"/>
</dbReference>
<dbReference type="PANTHER" id="PTHR43712:SF2">
    <property type="entry name" value="O-METHYLTRANSFERASE CICE"/>
    <property type="match status" value="1"/>
</dbReference>
<dbReference type="InterPro" id="IPR016461">
    <property type="entry name" value="COMT-like"/>
</dbReference>
<gene>
    <name evidence="6" type="ORF">DFH08DRAFT_699260</name>
</gene>
<evidence type="ECO:0000313" key="7">
    <source>
        <dbReference type="Proteomes" id="UP001218218"/>
    </source>
</evidence>
<evidence type="ECO:0000256" key="2">
    <source>
        <dbReference type="ARBA" id="ARBA00022679"/>
    </source>
</evidence>
<comment type="caution">
    <text evidence="6">The sequence shown here is derived from an EMBL/GenBank/DDBJ whole genome shotgun (WGS) entry which is preliminary data.</text>
</comment>
<dbReference type="InterPro" id="IPR029063">
    <property type="entry name" value="SAM-dependent_MTases_sf"/>
</dbReference>
<dbReference type="InterPro" id="IPR001077">
    <property type="entry name" value="COMT_C"/>
</dbReference>
<evidence type="ECO:0000256" key="1">
    <source>
        <dbReference type="ARBA" id="ARBA00022603"/>
    </source>
</evidence>
<accession>A0AAD7A0X2</accession>
<feature type="domain" description="O-methyltransferase dimerisation" evidence="5">
    <location>
        <begin position="78"/>
        <end position="152"/>
    </location>
</feature>
<feature type="domain" description="O-methyltransferase C-terminal" evidence="4">
    <location>
        <begin position="228"/>
        <end position="441"/>
    </location>
</feature>
<dbReference type="InterPro" id="IPR036388">
    <property type="entry name" value="WH-like_DNA-bd_sf"/>
</dbReference>
<keyword evidence="1 6" id="KW-0489">Methyltransferase</keyword>
<evidence type="ECO:0000313" key="6">
    <source>
        <dbReference type="EMBL" id="KAJ7347298.1"/>
    </source>
</evidence>
<dbReference type="GO" id="GO:0008171">
    <property type="term" value="F:O-methyltransferase activity"/>
    <property type="evidence" value="ECO:0007669"/>
    <property type="project" value="InterPro"/>
</dbReference>
<dbReference type="Pfam" id="PF08100">
    <property type="entry name" value="Dimerisation"/>
    <property type="match status" value="1"/>
</dbReference>
<dbReference type="Gene3D" id="1.10.10.10">
    <property type="entry name" value="Winged helix-like DNA-binding domain superfamily/Winged helix DNA-binding domain"/>
    <property type="match status" value="1"/>
</dbReference>
<dbReference type="PROSITE" id="PS51683">
    <property type="entry name" value="SAM_OMT_II"/>
    <property type="match status" value="1"/>
</dbReference>
<dbReference type="SUPFAM" id="SSF53335">
    <property type="entry name" value="S-adenosyl-L-methionine-dependent methyltransferases"/>
    <property type="match status" value="1"/>
</dbReference>
<name>A0AAD7A0X2_9AGAR</name>
<dbReference type="SUPFAM" id="SSF46785">
    <property type="entry name" value="Winged helix' DNA-binding domain"/>
    <property type="match status" value="1"/>
</dbReference>
<evidence type="ECO:0000256" key="3">
    <source>
        <dbReference type="ARBA" id="ARBA00022691"/>
    </source>
</evidence>
<keyword evidence="2" id="KW-0808">Transferase</keyword>
<dbReference type="EMBL" id="JARIHO010000019">
    <property type="protein sequence ID" value="KAJ7347298.1"/>
    <property type="molecule type" value="Genomic_DNA"/>
</dbReference>
<dbReference type="InterPro" id="IPR012967">
    <property type="entry name" value="COMT_dimerisation"/>
</dbReference>
<dbReference type="InterPro" id="IPR036390">
    <property type="entry name" value="WH_DNA-bd_sf"/>
</dbReference>
<dbReference type="PANTHER" id="PTHR43712">
    <property type="entry name" value="PUTATIVE (AFU_ORTHOLOGUE AFUA_4G14580)-RELATED"/>
    <property type="match status" value="1"/>
</dbReference>
<sequence>MASLSSLVQLSKLISESVATLEKLSSENNSPLPELDVTASCEDFKAIPGAAKAARVIASAGLQLAALMMSPMEAVNDVVGGIWRAAALRVCLEANVTEILREAGPEGMHADEIAAKSQLDGAKLARIMRLLATHYIYREVYPDTFVNNRLSVALDTGKPVAELFAYPENKHADTTGFPALSSFYLDHGAKSTPYVWETLHDPTTSHSNRVADCAWNRWLDVDLPLMTWFEQPAQKQFCELFAHAVKGYAAIQPANLILDAFPWDNLPKDSVIIDVAGGVGSASLILAHAYPHLRFVIEDQAQVVSHGNQIWERDFPEAINSGRVRFEAHDLFTPQPVRDASIFLMRLVLHDWPFDDACKILKHLRAAATPNTVLVILDHILPYACTTGNAADTDVAPPPLLPNYGAANSLGYGTDILIMTMVNTLERMHPDFERVFESAGWRLQRVVHIEGARGFFLPIHAVPITE</sequence>
<proteinExistence type="predicted"/>
<dbReference type="Gene3D" id="3.40.50.150">
    <property type="entry name" value="Vaccinia Virus protein VP39"/>
    <property type="match status" value="1"/>
</dbReference>